<gene>
    <name evidence="9" type="ORF">ACH429_01285</name>
</gene>
<evidence type="ECO:0000256" key="5">
    <source>
        <dbReference type="ARBA" id="ARBA00022989"/>
    </source>
</evidence>
<keyword evidence="3" id="KW-1003">Cell membrane</keyword>
<feature type="transmembrane region" description="Helical" evidence="7">
    <location>
        <begin position="163"/>
        <end position="186"/>
    </location>
</feature>
<dbReference type="PROSITE" id="PS50928">
    <property type="entry name" value="ABC_TM1"/>
    <property type="match status" value="1"/>
</dbReference>
<feature type="domain" description="ABC transmembrane type-1" evidence="8">
    <location>
        <begin position="79"/>
        <end position="291"/>
    </location>
</feature>
<comment type="caution">
    <text evidence="9">The sequence shown here is derived from an EMBL/GenBank/DDBJ whole genome shotgun (WGS) entry which is preliminary data.</text>
</comment>
<dbReference type="InterPro" id="IPR035906">
    <property type="entry name" value="MetI-like_sf"/>
</dbReference>
<keyword evidence="2 7" id="KW-0813">Transport</keyword>
<feature type="transmembrane region" description="Helical" evidence="7">
    <location>
        <begin position="21"/>
        <end position="43"/>
    </location>
</feature>
<name>A0ABW7ULZ9_9ACTN</name>
<dbReference type="SUPFAM" id="SSF161098">
    <property type="entry name" value="MetI-like"/>
    <property type="match status" value="1"/>
</dbReference>
<evidence type="ECO:0000256" key="7">
    <source>
        <dbReference type="RuleBase" id="RU363032"/>
    </source>
</evidence>
<dbReference type="PANTHER" id="PTHR30193">
    <property type="entry name" value="ABC TRANSPORTER PERMEASE PROTEIN"/>
    <property type="match status" value="1"/>
</dbReference>
<feature type="transmembrane region" description="Helical" evidence="7">
    <location>
        <begin position="82"/>
        <end position="105"/>
    </location>
</feature>
<keyword evidence="4 7" id="KW-0812">Transmembrane</keyword>
<dbReference type="InterPro" id="IPR051393">
    <property type="entry name" value="ABC_transporter_permease"/>
</dbReference>
<proteinExistence type="inferred from homology"/>
<keyword evidence="10" id="KW-1185">Reference proteome</keyword>
<organism evidence="9 10">
    <name type="scientific">Streptomyces pathocidini</name>
    <dbReference type="NCBI Taxonomy" id="1650571"/>
    <lineage>
        <taxon>Bacteria</taxon>
        <taxon>Bacillati</taxon>
        <taxon>Actinomycetota</taxon>
        <taxon>Actinomycetes</taxon>
        <taxon>Kitasatosporales</taxon>
        <taxon>Streptomycetaceae</taxon>
        <taxon>Streptomyces</taxon>
    </lineage>
</organism>
<dbReference type="InterPro" id="IPR000515">
    <property type="entry name" value="MetI-like"/>
</dbReference>
<comment type="similarity">
    <text evidence="7">Belongs to the binding-protein-dependent transport system permease family.</text>
</comment>
<comment type="subcellular location">
    <subcellularLocation>
        <location evidence="1 7">Cell membrane</location>
        <topology evidence="1 7">Multi-pass membrane protein</topology>
    </subcellularLocation>
</comment>
<sequence>MTRTRAGVSRRQYGPATLFLAPFYLMFLVCLIAPLGYATWLSFFHEESSGLGFGGTTSVFVGLDNFRAALADLSFWKSFRIPLLYCLMYVPVMLGTAVVLALLLDSAYARGKRFFQLALYAPHVIPGVIATVIWVYLYTPGISPVIDAFETLGLPWSLGSDPAAVAAIANITVWMGTGYSAVIFFASLQAIPRELIEAATIDGAGAFRTALSVKVPLIRGAIGMVAMFSVIGSFQMFAGPLLLREQTRTITSEWTPVLFIYNRAFLQKDFGYAAATSLVFAAAIGIASFAAYRLTKRRTPA</sequence>
<evidence type="ECO:0000256" key="4">
    <source>
        <dbReference type="ARBA" id="ARBA00022692"/>
    </source>
</evidence>
<protein>
    <submittedName>
        <fullName evidence="9">Carbohydrate ABC transporter permease</fullName>
    </submittedName>
</protein>
<evidence type="ECO:0000313" key="10">
    <source>
        <dbReference type="Proteomes" id="UP001611548"/>
    </source>
</evidence>
<dbReference type="Pfam" id="PF00528">
    <property type="entry name" value="BPD_transp_1"/>
    <property type="match status" value="1"/>
</dbReference>
<evidence type="ECO:0000259" key="8">
    <source>
        <dbReference type="PROSITE" id="PS50928"/>
    </source>
</evidence>
<dbReference type="RefSeq" id="WP_240483338.1">
    <property type="nucleotide sequence ID" value="NZ_JBEZHZ010000071.1"/>
</dbReference>
<keyword evidence="5 7" id="KW-1133">Transmembrane helix</keyword>
<feature type="transmembrane region" description="Helical" evidence="7">
    <location>
        <begin position="217"/>
        <end position="238"/>
    </location>
</feature>
<evidence type="ECO:0000256" key="6">
    <source>
        <dbReference type="ARBA" id="ARBA00023136"/>
    </source>
</evidence>
<feature type="transmembrane region" description="Helical" evidence="7">
    <location>
        <begin position="270"/>
        <end position="292"/>
    </location>
</feature>
<accession>A0ABW7ULZ9</accession>
<evidence type="ECO:0000256" key="2">
    <source>
        <dbReference type="ARBA" id="ARBA00022448"/>
    </source>
</evidence>
<evidence type="ECO:0000313" key="9">
    <source>
        <dbReference type="EMBL" id="MFI1962775.1"/>
    </source>
</evidence>
<dbReference type="PANTHER" id="PTHR30193:SF41">
    <property type="entry name" value="DIACETYLCHITOBIOSE UPTAKE SYSTEM PERMEASE PROTEIN NGCF"/>
    <property type="match status" value="1"/>
</dbReference>
<dbReference type="CDD" id="cd06261">
    <property type="entry name" value="TM_PBP2"/>
    <property type="match status" value="1"/>
</dbReference>
<dbReference type="EMBL" id="JBIRWE010000001">
    <property type="protein sequence ID" value="MFI1962775.1"/>
    <property type="molecule type" value="Genomic_DNA"/>
</dbReference>
<keyword evidence="6 7" id="KW-0472">Membrane</keyword>
<reference evidence="9 10" key="1">
    <citation type="submission" date="2024-10" db="EMBL/GenBank/DDBJ databases">
        <title>The Natural Products Discovery Center: Release of the First 8490 Sequenced Strains for Exploring Actinobacteria Biosynthetic Diversity.</title>
        <authorList>
            <person name="Kalkreuter E."/>
            <person name="Kautsar S.A."/>
            <person name="Yang D."/>
            <person name="Bader C.D."/>
            <person name="Teijaro C.N."/>
            <person name="Fluegel L."/>
            <person name="Davis C.M."/>
            <person name="Simpson J.R."/>
            <person name="Lauterbach L."/>
            <person name="Steele A.D."/>
            <person name="Gui C."/>
            <person name="Meng S."/>
            <person name="Li G."/>
            <person name="Viehrig K."/>
            <person name="Ye F."/>
            <person name="Su P."/>
            <person name="Kiefer A.F."/>
            <person name="Nichols A."/>
            <person name="Cepeda A.J."/>
            <person name="Yan W."/>
            <person name="Fan B."/>
            <person name="Jiang Y."/>
            <person name="Adhikari A."/>
            <person name="Zheng C.-J."/>
            <person name="Schuster L."/>
            <person name="Cowan T.M."/>
            <person name="Smanski M.J."/>
            <person name="Chevrette M.G."/>
            <person name="De Carvalho L.P.S."/>
            <person name="Shen B."/>
        </authorList>
    </citation>
    <scope>NUCLEOTIDE SEQUENCE [LARGE SCALE GENOMIC DNA]</scope>
    <source>
        <strain evidence="9 10">NPDC020327</strain>
    </source>
</reference>
<feature type="transmembrane region" description="Helical" evidence="7">
    <location>
        <begin position="117"/>
        <end position="137"/>
    </location>
</feature>
<dbReference type="Proteomes" id="UP001611548">
    <property type="component" value="Unassembled WGS sequence"/>
</dbReference>
<evidence type="ECO:0000256" key="3">
    <source>
        <dbReference type="ARBA" id="ARBA00022475"/>
    </source>
</evidence>
<dbReference type="Gene3D" id="1.10.3720.10">
    <property type="entry name" value="MetI-like"/>
    <property type="match status" value="1"/>
</dbReference>
<evidence type="ECO:0000256" key="1">
    <source>
        <dbReference type="ARBA" id="ARBA00004651"/>
    </source>
</evidence>